<evidence type="ECO:0000256" key="1">
    <source>
        <dbReference type="SAM" id="MobiDB-lite"/>
    </source>
</evidence>
<name>A0AAV4EKH5_9GAST</name>
<reference evidence="2 3" key="1">
    <citation type="journal article" date="2021" name="Elife">
        <title>Chloroplast acquisition without the gene transfer in kleptoplastic sea slugs, Plakobranchus ocellatus.</title>
        <authorList>
            <person name="Maeda T."/>
            <person name="Takahashi S."/>
            <person name="Yoshida T."/>
            <person name="Shimamura S."/>
            <person name="Takaki Y."/>
            <person name="Nagai Y."/>
            <person name="Toyoda A."/>
            <person name="Suzuki Y."/>
            <person name="Arimoto A."/>
            <person name="Ishii H."/>
            <person name="Satoh N."/>
            <person name="Nishiyama T."/>
            <person name="Hasebe M."/>
            <person name="Maruyama T."/>
            <person name="Minagawa J."/>
            <person name="Obokata J."/>
            <person name="Shigenobu S."/>
        </authorList>
    </citation>
    <scope>NUCLEOTIDE SEQUENCE [LARGE SCALE GENOMIC DNA]</scope>
</reference>
<dbReference type="EMBL" id="BMAT01007271">
    <property type="protein sequence ID" value="GFR61319.1"/>
    <property type="molecule type" value="Genomic_DNA"/>
</dbReference>
<keyword evidence="3" id="KW-1185">Reference proteome</keyword>
<accession>A0AAV4EKH5</accession>
<organism evidence="2 3">
    <name type="scientific">Elysia marginata</name>
    <dbReference type="NCBI Taxonomy" id="1093978"/>
    <lineage>
        <taxon>Eukaryota</taxon>
        <taxon>Metazoa</taxon>
        <taxon>Spiralia</taxon>
        <taxon>Lophotrochozoa</taxon>
        <taxon>Mollusca</taxon>
        <taxon>Gastropoda</taxon>
        <taxon>Heterobranchia</taxon>
        <taxon>Euthyneura</taxon>
        <taxon>Panpulmonata</taxon>
        <taxon>Sacoglossa</taxon>
        <taxon>Placobranchoidea</taxon>
        <taxon>Plakobranchidae</taxon>
        <taxon>Elysia</taxon>
    </lineage>
</organism>
<dbReference type="Proteomes" id="UP000762676">
    <property type="component" value="Unassembled WGS sequence"/>
</dbReference>
<evidence type="ECO:0000313" key="3">
    <source>
        <dbReference type="Proteomes" id="UP000762676"/>
    </source>
</evidence>
<feature type="region of interest" description="Disordered" evidence="1">
    <location>
        <begin position="1"/>
        <end position="24"/>
    </location>
</feature>
<feature type="compositionally biased region" description="Polar residues" evidence="1">
    <location>
        <begin position="7"/>
        <end position="18"/>
    </location>
</feature>
<sequence>MTKCETQRTNLKTSTSETPYKRRGPVTNETAYFVITSRAQLPPTQKPQTSSQNFNKRGGTQKYTAISMVNAESRFVTEYDTSPLDAIPCGMFLGP</sequence>
<gene>
    <name evidence="2" type="ORF">ElyMa_003554100</name>
</gene>
<comment type="caution">
    <text evidence="2">The sequence shown here is derived from an EMBL/GenBank/DDBJ whole genome shotgun (WGS) entry which is preliminary data.</text>
</comment>
<proteinExistence type="predicted"/>
<protein>
    <submittedName>
        <fullName evidence="2">Uncharacterized protein</fullName>
    </submittedName>
</protein>
<dbReference type="AlphaFoldDB" id="A0AAV4EKH5"/>
<evidence type="ECO:0000313" key="2">
    <source>
        <dbReference type="EMBL" id="GFR61319.1"/>
    </source>
</evidence>